<dbReference type="InterPro" id="IPR002293">
    <property type="entry name" value="AA/rel_permease1"/>
</dbReference>
<feature type="transmembrane region" description="Helical" evidence="5">
    <location>
        <begin position="12"/>
        <end position="30"/>
    </location>
</feature>
<dbReference type="PANTHER" id="PTHR11785:SF512">
    <property type="entry name" value="SOBREMESA, ISOFORM B"/>
    <property type="match status" value="1"/>
</dbReference>
<protein>
    <submittedName>
        <fullName evidence="6">Putative amino acid transporter</fullName>
    </submittedName>
</protein>
<organism evidence="6 7">
    <name type="scientific">Sphingomonas changbaiensis NBRC 104936</name>
    <dbReference type="NCBI Taxonomy" id="1219043"/>
    <lineage>
        <taxon>Bacteria</taxon>
        <taxon>Pseudomonadati</taxon>
        <taxon>Pseudomonadota</taxon>
        <taxon>Alphaproteobacteria</taxon>
        <taxon>Sphingomonadales</taxon>
        <taxon>Sphingomonadaceae</taxon>
        <taxon>Sphingomonas</taxon>
    </lineage>
</organism>
<feature type="transmembrane region" description="Helical" evidence="5">
    <location>
        <begin position="415"/>
        <end position="435"/>
    </location>
</feature>
<dbReference type="GO" id="GO:0016020">
    <property type="term" value="C:membrane"/>
    <property type="evidence" value="ECO:0007669"/>
    <property type="project" value="UniProtKB-SubCell"/>
</dbReference>
<accession>A0A0E9MRW3</accession>
<dbReference type="PIRSF" id="PIRSF006060">
    <property type="entry name" value="AA_transporter"/>
    <property type="match status" value="1"/>
</dbReference>
<feature type="transmembrane region" description="Helical" evidence="5">
    <location>
        <begin position="348"/>
        <end position="371"/>
    </location>
</feature>
<gene>
    <name evidence="6" type="ORF">SCH01S_39_01450</name>
</gene>
<dbReference type="OrthoDB" id="9762947at2"/>
<evidence type="ECO:0000313" key="6">
    <source>
        <dbReference type="EMBL" id="GAO39860.1"/>
    </source>
</evidence>
<dbReference type="EMBL" id="BBWU01000039">
    <property type="protein sequence ID" value="GAO39860.1"/>
    <property type="molecule type" value="Genomic_DNA"/>
</dbReference>
<reference evidence="6 7" key="1">
    <citation type="submission" date="2015-04" db="EMBL/GenBank/DDBJ databases">
        <title>Whole genome shotgun sequence of Sphingomonas changbaiensis NBRC 104936.</title>
        <authorList>
            <person name="Katano-Makiyama Y."/>
            <person name="Hosoyama A."/>
            <person name="Hashimoto M."/>
            <person name="Noguchi M."/>
            <person name="Tsuchikane K."/>
            <person name="Ohji S."/>
            <person name="Yamazoe A."/>
            <person name="Ichikawa N."/>
            <person name="Kimura A."/>
            <person name="Fujita N."/>
        </authorList>
    </citation>
    <scope>NUCLEOTIDE SEQUENCE [LARGE SCALE GENOMIC DNA]</scope>
    <source>
        <strain evidence="6 7">NBRC 104936</strain>
    </source>
</reference>
<comment type="caution">
    <text evidence="6">The sequence shown here is derived from an EMBL/GenBank/DDBJ whole genome shotgun (WGS) entry which is preliminary data.</text>
</comment>
<feature type="transmembrane region" description="Helical" evidence="5">
    <location>
        <begin position="94"/>
        <end position="115"/>
    </location>
</feature>
<dbReference type="PANTHER" id="PTHR11785">
    <property type="entry name" value="AMINO ACID TRANSPORTER"/>
    <property type="match status" value="1"/>
</dbReference>
<dbReference type="AlphaFoldDB" id="A0A0E9MRW3"/>
<dbReference type="Pfam" id="PF13520">
    <property type="entry name" value="AA_permease_2"/>
    <property type="match status" value="1"/>
</dbReference>
<keyword evidence="3 5" id="KW-1133">Transmembrane helix</keyword>
<evidence type="ECO:0000256" key="1">
    <source>
        <dbReference type="ARBA" id="ARBA00004141"/>
    </source>
</evidence>
<dbReference type="STRING" id="1219043.SCH01S_39_01450"/>
<feature type="transmembrane region" description="Helical" evidence="5">
    <location>
        <begin position="167"/>
        <end position="184"/>
    </location>
</feature>
<dbReference type="GO" id="GO:0015179">
    <property type="term" value="F:L-amino acid transmembrane transporter activity"/>
    <property type="evidence" value="ECO:0007669"/>
    <property type="project" value="TreeGrafter"/>
</dbReference>
<keyword evidence="2 5" id="KW-0812">Transmembrane</keyword>
<keyword evidence="4 5" id="KW-0472">Membrane</keyword>
<evidence type="ECO:0000313" key="7">
    <source>
        <dbReference type="Proteomes" id="UP000033202"/>
    </source>
</evidence>
<feature type="transmembrane region" description="Helical" evidence="5">
    <location>
        <begin position="281"/>
        <end position="299"/>
    </location>
</feature>
<evidence type="ECO:0000256" key="3">
    <source>
        <dbReference type="ARBA" id="ARBA00022989"/>
    </source>
</evidence>
<dbReference type="RefSeq" id="WP_046348654.1">
    <property type="nucleotide sequence ID" value="NZ_BBWU01000039.1"/>
</dbReference>
<evidence type="ECO:0000256" key="2">
    <source>
        <dbReference type="ARBA" id="ARBA00022692"/>
    </source>
</evidence>
<comment type="subcellular location">
    <subcellularLocation>
        <location evidence="1">Membrane</location>
        <topology evidence="1">Multi-pass membrane protein</topology>
    </subcellularLocation>
</comment>
<sequence>MGHTGRRPNTDLVRVLGVSFGLAASVGGMVGQGILRTPGIVAGAVPDPTIIVLLWLGIGLFCLLDACGTVEIATAVPCAGGPYAFVDRAFGRTAAATIGWADTINAMVAIGFLAVVSAEYLQRLGLMAGQPTGRLAAIVVATFTAVNWTGTRICGASVSVGSFAKRVGLIVLIGLLFGSAAQASPAPVISPGLSIVAFAVAARAVKNTYDGWNLATYFCEEVQAPERNLPRSVFGSILLVTALYTIVNVALLHALTPVQIAASNLPAADAMQARLGGRADLLVSMLAALSVLAITNLYLMSGSRVTFAMARCGVLPAPLTQVSMTGTPRVALLALATPGALLAWSGNYAALVAYSVALLILINSAVSLAALRLRRTEPDLPRPFRTPLYPLPILASLAINAALMAAMIYEDAPHSLSGITIVLAIGCAYWVAGAAQRRRAAARPV</sequence>
<feature type="transmembrane region" description="Helical" evidence="5">
    <location>
        <begin position="233"/>
        <end position="255"/>
    </location>
</feature>
<feature type="transmembrane region" description="Helical" evidence="5">
    <location>
        <begin position="391"/>
        <end position="409"/>
    </location>
</feature>
<evidence type="ECO:0000256" key="5">
    <source>
        <dbReference type="SAM" id="Phobius"/>
    </source>
</evidence>
<dbReference type="Gene3D" id="1.20.1740.10">
    <property type="entry name" value="Amino acid/polyamine transporter I"/>
    <property type="match status" value="1"/>
</dbReference>
<dbReference type="InterPro" id="IPR050598">
    <property type="entry name" value="AminoAcid_Transporter"/>
</dbReference>
<evidence type="ECO:0000256" key="4">
    <source>
        <dbReference type="ARBA" id="ARBA00023136"/>
    </source>
</evidence>
<proteinExistence type="predicted"/>
<feature type="transmembrane region" description="Helical" evidence="5">
    <location>
        <begin position="50"/>
        <end position="73"/>
    </location>
</feature>
<name>A0A0E9MRW3_9SPHN</name>
<keyword evidence="7" id="KW-1185">Reference proteome</keyword>
<dbReference type="Proteomes" id="UP000033202">
    <property type="component" value="Unassembled WGS sequence"/>
</dbReference>
<feature type="transmembrane region" description="Helical" evidence="5">
    <location>
        <begin position="135"/>
        <end position="155"/>
    </location>
</feature>